<evidence type="ECO:0000313" key="2">
    <source>
        <dbReference type="EMBL" id="KAJ7204505.1"/>
    </source>
</evidence>
<dbReference type="EMBL" id="JARJCW010000047">
    <property type="protein sequence ID" value="KAJ7204505.1"/>
    <property type="molecule type" value="Genomic_DNA"/>
</dbReference>
<reference evidence="2" key="1">
    <citation type="submission" date="2023-03" db="EMBL/GenBank/DDBJ databases">
        <title>Massive genome expansion in bonnet fungi (Mycena s.s.) driven by repeated elements and novel gene families across ecological guilds.</title>
        <authorList>
            <consortium name="Lawrence Berkeley National Laboratory"/>
            <person name="Harder C.B."/>
            <person name="Miyauchi S."/>
            <person name="Viragh M."/>
            <person name="Kuo A."/>
            <person name="Thoen E."/>
            <person name="Andreopoulos B."/>
            <person name="Lu D."/>
            <person name="Skrede I."/>
            <person name="Drula E."/>
            <person name="Henrissat B."/>
            <person name="Morin E."/>
            <person name="Kohler A."/>
            <person name="Barry K."/>
            <person name="LaButti K."/>
            <person name="Morin E."/>
            <person name="Salamov A."/>
            <person name="Lipzen A."/>
            <person name="Mereny Z."/>
            <person name="Hegedus B."/>
            <person name="Baldrian P."/>
            <person name="Stursova M."/>
            <person name="Weitz H."/>
            <person name="Taylor A."/>
            <person name="Grigoriev I.V."/>
            <person name="Nagy L.G."/>
            <person name="Martin F."/>
            <person name="Kauserud H."/>
        </authorList>
    </citation>
    <scope>NUCLEOTIDE SEQUENCE</scope>
    <source>
        <strain evidence="2">9144</strain>
    </source>
</reference>
<evidence type="ECO:0000256" key="1">
    <source>
        <dbReference type="SAM" id="MobiDB-lite"/>
    </source>
</evidence>
<comment type="caution">
    <text evidence="2">The sequence shown here is derived from an EMBL/GenBank/DDBJ whole genome shotgun (WGS) entry which is preliminary data.</text>
</comment>
<organism evidence="2 3">
    <name type="scientific">Mycena pura</name>
    <dbReference type="NCBI Taxonomy" id="153505"/>
    <lineage>
        <taxon>Eukaryota</taxon>
        <taxon>Fungi</taxon>
        <taxon>Dikarya</taxon>
        <taxon>Basidiomycota</taxon>
        <taxon>Agaricomycotina</taxon>
        <taxon>Agaricomycetes</taxon>
        <taxon>Agaricomycetidae</taxon>
        <taxon>Agaricales</taxon>
        <taxon>Marasmiineae</taxon>
        <taxon>Mycenaceae</taxon>
        <taxon>Mycena</taxon>
    </lineage>
</organism>
<evidence type="ECO:0000313" key="3">
    <source>
        <dbReference type="Proteomes" id="UP001219525"/>
    </source>
</evidence>
<gene>
    <name evidence="2" type="ORF">GGX14DRAFT_398333</name>
</gene>
<accession>A0AAD6VB13</accession>
<keyword evidence="3" id="KW-1185">Reference proteome</keyword>
<proteinExistence type="predicted"/>
<feature type="region of interest" description="Disordered" evidence="1">
    <location>
        <begin position="444"/>
        <end position="469"/>
    </location>
</feature>
<name>A0AAD6VB13_9AGAR</name>
<protein>
    <submittedName>
        <fullName evidence="2">Uncharacterized protein</fullName>
    </submittedName>
</protein>
<dbReference type="Proteomes" id="UP001219525">
    <property type="component" value="Unassembled WGS sequence"/>
</dbReference>
<sequence length="469" mass="51926">MLLLRQAHLPRWHLLSLGHCNLRSLHTSSVLHSRYRGYNMHGTLREWALRMIQKDLGRMKERRIKGERRLILSFEAVRRMTEADAMVYNTLEGEERRRAPPKGRGGRLMAVGDKVRAGMRDPGTAESEEERVRILADRRGRLREALRLYLRAAKRPDGSMPLLGTRIWGTSRMLEHRLWDTARSLDKAESTVDNPPPKRDTVNWGIRPQHTSLPAQWSTPIDDELLPATQAALRVAPTARGVAYKTNALPPLHRLAPSAIQRARLPLLSAFPGVGAVGDTILSVGHATYAAQGLLGTPAPAPASSSSPRIEPAPDVASPPYLSYVHHHPNQPPPSDGMLRPPPIARRGKTLRWFKYRPKRHRFMLTCFPLPHVPPPRPAQPGSGRAAALGGRAPDTGIAKTVGAGVGPSRGMYAERTAPELAWFRQPTPRSSLAHALRIRLAGRETASPAHTGSETRVEEPFPPLQMLA</sequence>
<dbReference type="AlphaFoldDB" id="A0AAD6VB13"/>